<proteinExistence type="predicted"/>
<dbReference type="GO" id="GO:0016614">
    <property type="term" value="F:oxidoreductase activity, acting on CH-OH group of donors"/>
    <property type="evidence" value="ECO:0007669"/>
    <property type="project" value="InterPro"/>
</dbReference>
<accession>A0A923HIF6</accession>
<dbReference type="PROSITE" id="PS51007">
    <property type="entry name" value="CYTC"/>
    <property type="match status" value="3"/>
</dbReference>
<dbReference type="InterPro" id="IPR051459">
    <property type="entry name" value="Cytochrome_c-type_DH"/>
</dbReference>
<keyword evidence="9" id="KW-1185">Reference proteome</keyword>
<evidence type="ECO:0000259" key="7">
    <source>
        <dbReference type="PROSITE" id="PS51007"/>
    </source>
</evidence>
<evidence type="ECO:0000313" key="8">
    <source>
        <dbReference type="EMBL" id="MBC3863620.1"/>
    </source>
</evidence>
<feature type="domain" description="Cytochrome c" evidence="7">
    <location>
        <begin position="53"/>
        <end position="156"/>
    </location>
</feature>
<dbReference type="Pfam" id="PF00034">
    <property type="entry name" value="Cytochrom_C"/>
    <property type="match status" value="1"/>
</dbReference>
<protein>
    <submittedName>
        <fullName evidence="8">Cytochrome c</fullName>
    </submittedName>
</protein>
<dbReference type="InterPro" id="IPR009056">
    <property type="entry name" value="Cyt_c-like_dom"/>
</dbReference>
<keyword evidence="3 5" id="KW-0408">Iron</keyword>
<comment type="cofactor">
    <cofactor evidence="4">
        <name>heme c</name>
        <dbReference type="ChEBI" id="CHEBI:61717"/>
    </cofactor>
    <text evidence="4">Binds 3 heme c groups covalently per subunit.</text>
</comment>
<evidence type="ECO:0000256" key="1">
    <source>
        <dbReference type="ARBA" id="ARBA00022617"/>
    </source>
</evidence>
<feature type="domain" description="Cytochrome c" evidence="7">
    <location>
        <begin position="328"/>
        <end position="418"/>
    </location>
</feature>
<evidence type="ECO:0000256" key="5">
    <source>
        <dbReference type="PIRSR" id="PIRSR000018-51"/>
    </source>
</evidence>
<organism evidence="8 9">
    <name type="scientific">Undibacterium jejuense</name>
    <dbReference type="NCBI Taxonomy" id="1344949"/>
    <lineage>
        <taxon>Bacteria</taxon>
        <taxon>Pseudomonadati</taxon>
        <taxon>Pseudomonadota</taxon>
        <taxon>Betaproteobacteria</taxon>
        <taxon>Burkholderiales</taxon>
        <taxon>Oxalobacteraceae</taxon>
        <taxon>Undibacterium</taxon>
    </lineage>
</organism>
<feature type="transmembrane region" description="Helical" evidence="6">
    <location>
        <begin position="7"/>
        <end position="24"/>
    </location>
</feature>
<feature type="binding site" description="covalent" evidence="4">
    <location>
        <position position="67"/>
    </location>
    <ligand>
        <name>heme c</name>
        <dbReference type="ChEBI" id="CHEBI:61717"/>
        <label>1</label>
    </ligand>
</feature>
<dbReference type="GO" id="GO:0005506">
    <property type="term" value="F:iron ion binding"/>
    <property type="evidence" value="ECO:0007669"/>
    <property type="project" value="InterPro"/>
</dbReference>
<feature type="binding site" description="covalent" evidence="4">
    <location>
        <position position="341"/>
    </location>
    <ligand>
        <name>heme c</name>
        <dbReference type="ChEBI" id="CHEBI:61717"/>
        <label>3</label>
    </ligand>
</feature>
<name>A0A923HIF6_9BURK</name>
<dbReference type="InterPro" id="IPR036909">
    <property type="entry name" value="Cyt_c-like_dom_sf"/>
</dbReference>
<feature type="binding site" description="covalent" evidence="4">
    <location>
        <position position="216"/>
    </location>
    <ligand>
        <name>heme c</name>
        <dbReference type="ChEBI" id="CHEBI:61717"/>
        <label>2</label>
    </ligand>
</feature>
<dbReference type="SUPFAM" id="SSF46626">
    <property type="entry name" value="Cytochrome c"/>
    <property type="match status" value="3"/>
</dbReference>
<evidence type="ECO:0000256" key="2">
    <source>
        <dbReference type="ARBA" id="ARBA00022723"/>
    </source>
</evidence>
<feature type="binding site" description="covalent" evidence="4">
    <location>
        <position position="344"/>
    </location>
    <ligand>
        <name>heme c</name>
        <dbReference type="ChEBI" id="CHEBI:61717"/>
        <label>3</label>
    </ligand>
</feature>
<dbReference type="PANTHER" id="PTHR35008">
    <property type="entry name" value="BLL4482 PROTEIN-RELATED"/>
    <property type="match status" value="1"/>
</dbReference>
<dbReference type="RefSeq" id="WP_186913566.1">
    <property type="nucleotide sequence ID" value="NZ_JACOFV010000016.1"/>
</dbReference>
<feature type="binding site" description="axial binding residue" evidence="5">
    <location>
        <position position="217"/>
    </location>
    <ligand>
        <name>heme c</name>
        <dbReference type="ChEBI" id="CHEBI:61717"/>
        <label>2</label>
    </ligand>
    <ligandPart>
        <name>Fe</name>
        <dbReference type="ChEBI" id="CHEBI:18248"/>
    </ligandPart>
</feature>
<dbReference type="GO" id="GO:0009055">
    <property type="term" value="F:electron transfer activity"/>
    <property type="evidence" value="ECO:0007669"/>
    <property type="project" value="InterPro"/>
</dbReference>
<evidence type="ECO:0000256" key="6">
    <source>
        <dbReference type="SAM" id="Phobius"/>
    </source>
</evidence>
<keyword evidence="1 4" id="KW-0349">Heme</keyword>
<reference evidence="8" key="1">
    <citation type="submission" date="2020-08" db="EMBL/GenBank/DDBJ databases">
        <title>Novel species isolated from subtropical streams in China.</title>
        <authorList>
            <person name="Lu H."/>
        </authorList>
    </citation>
    <scope>NUCLEOTIDE SEQUENCE</scope>
    <source>
        <strain evidence="8">KACC 12607</strain>
    </source>
</reference>
<dbReference type="Proteomes" id="UP000634011">
    <property type="component" value="Unassembled WGS sequence"/>
</dbReference>
<dbReference type="PANTHER" id="PTHR35008:SF4">
    <property type="entry name" value="BLL4482 PROTEIN"/>
    <property type="match status" value="1"/>
</dbReference>
<dbReference type="GO" id="GO:0016020">
    <property type="term" value="C:membrane"/>
    <property type="evidence" value="ECO:0007669"/>
    <property type="project" value="InterPro"/>
</dbReference>
<evidence type="ECO:0000313" key="9">
    <source>
        <dbReference type="Proteomes" id="UP000634011"/>
    </source>
</evidence>
<keyword evidence="6" id="KW-0472">Membrane</keyword>
<keyword evidence="2 5" id="KW-0479">Metal-binding</keyword>
<dbReference type="PIRSF" id="PIRSF000018">
    <property type="entry name" value="Mb_ADH_cyt_c"/>
    <property type="match status" value="1"/>
</dbReference>
<evidence type="ECO:0000256" key="3">
    <source>
        <dbReference type="ARBA" id="ARBA00023004"/>
    </source>
</evidence>
<keyword evidence="6" id="KW-1133">Transmembrane helix</keyword>
<feature type="binding site" description="covalent" evidence="4">
    <location>
        <position position="213"/>
    </location>
    <ligand>
        <name>heme c</name>
        <dbReference type="ChEBI" id="CHEBI:61717"/>
        <label>2</label>
    </ligand>
</feature>
<comment type="caution">
    <text evidence="8">The sequence shown here is derived from an EMBL/GenBank/DDBJ whole genome shotgun (WGS) entry which is preliminary data.</text>
</comment>
<keyword evidence="6" id="KW-0812">Transmembrane</keyword>
<feature type="binding site" description="covalent" evidence="4">
    <location>
        <position position="70"/>
    </location>
    <ligand>
        <name>heme c</name>
        <dbReference type="ChEBI" id="CHEBI:61717"/>
        <label>1</label>
    </ligand>
</feature>
<feature type="binding site" description="axial binding residue" evidence="5">
    <location>
        <position position="71"/>
    </location>
    <ligand>
        <name>heme c</name>
        <dbReference type="ChEBI" id="CHEBI:61717"/>
        <label>1</label>
    </ligand>
    <ligandPart>
        <name>Fe</name>
        <dbReference type="ChEBI" id="CHEBI:18248"/>
    </ligandPart>
</feature>
<dbReference type="Gene3D" id="1.10.760.10">
    <property type="entry name" value="Cytochrome c-like domain"/>
    <property type="match status" value="3"/>
</dbReference>
<sequence>MTQAIKYFMSGMVMLVFGLGWYVYEVGYLIHDDVNEDHAQRQSTLTNDIALSEQIKRGEYLTRVGNCMVCHTARGASLYAGGKLIPSEFGNFISPNITPDVQTGIGSWTADDFWRALHFGKARDGSLLYPAFPYPNYTLVSRGDSDAMFAYLKSIPAVSQISQSHQLAFPYNQRALLAVWRTLYFKPHAYETVPEKSNSWNRGAYLVNGLGHCSACHSSRNTLGANAGTQDLDGGPMPGIAWYAPSLLRMNEAHLAKLSETESSNLFNRAIANNAAMSGPMAEVFANSLQYLEVTDLEALTSYLRSLASKPDSTQSYKTEYSQQVFSQLMTQGAALYKTHCADCHGTSGEGVSGIYPALKQNNSVTMPDIANSIRITLTGGFPPVSRQYTRPYGMPPFGPVLNDNEVALVLTYIRNSWGNQAGAVTVAEVNRYRNAPVN</sequence>
<feature type="domain" description="Cytochrome c" evidence="7">
    <location>
        <begin position="198"/>
        <end position="308"/>
    </location>
</feature>
<evidence type="ECO:0000256" key="4">
    <source>
        <dbReference type="PIRSR" id="PIRSR000018-50"/>
    </source>
</evidence>
<dbReference type="EMBL" id="JACOFV010000016">
    <property type="protein sequence ID" value="MBC3863620.1"/>
    <property type="molecule type" value="Genomic_DNA"/>
</dbReference>
<dbReference type="GO" id="GO:0020037">
    <property type="term" value="F:heme binding"/>
    <property type="evidence" value="ECO:0007669"/>
    <property type="project" value="InterPro"/>
</dbReference>
<dbReference type="InterPro" id="IPR014353">
    <property type="entry name" value="Membr-bd_ADH_cyt_c"/>
</dbReference>
<dbReference type="AlphaFoldDB" id="A0A923HIF6"/>
<feature type="binding site" description="axial binding residue" evidence="5">
    <location>
        <position position="345"/>
    </location>
    <ligand>
        <name>heme c</name>
        <dbReference type="ChEBI" id="CHEBI:61717"/>
        <label>3</label>
    </ligand>
    <ligandPart>
        <name>Fe</name>
        <dbReference type="ChEBI" id="CHEBI:18248"/>
    </ligandPart>
</feature>
<gene>
    <name evidence="8" type="ORF">H8K32_16050</name>
</gene>